<dbReference type="Proteomes" id="UP000192220">
    <property type="component" value="Unplaced"/>
</dbReference>
<feature type="region of interest" description="Disordered" evidence="3">
    <location>
        <begin position="1486"/>
        <end position="1505"/>
    </location>
</feature>
<feature type="compositionally biased region" description="Basic and acidic residues" evidence="3">
    <location>
        <begin position="428"/>
        <end position="479"/>
    </location>
</feature>
<reference evidence="5" key="1">
    <citation type="submission" date="2025-08" db="UniProtKB">
        <authorList>
            <consortium name="RefSeq"/>
        </authorList>
    </citation>
    <scope>IDENTIFICATION</scope>
    <source>
        <strain evidence="5">Quisiro</strain>
        <tissue evidence="5">Liver</tissue>
    </source>
</reference>
<feature type="compositionally biased region" description="Basic and acidic residues" evidence="3">
    <location>
        <begin position="1"/>
        <end position="12"/>
    </location>
</feature>
<dbReference type="CTD" id="84125"/>
<name>A0A2I4C7U0_AUSLI</name>
<dbReference type="SMART" id="SM00369">
    <property type="entry name" value="LRR_TYP"/>
    <property type="match status" value="4"/>
</dbReference>
<feature type="region of interest" description="Disordered" evidence="3">
    <location>
        <begin position="1"/>
        <end position="23"/>
    </location>
</feature>
<keyword evidence="1" id="KW-0433">Leucine-rich repeat</keyword>
<dbReference type="RefSeq" id="XP_013876062.1">
    <property type="nucleotide sequence ID" value="XM_014020608.1"/>
</dbReference>
<dbReference type="GeneID" id="106526122"/>
<feature type="compositionally biased region" description="Basic and acidic residues" evidence="3">
    <location>
        <begin position="497"/>
        <end position="517"/>
    </location>
</feature>
<feature type="compositionally biased region" description="Basic residues" evidence="3">
    <location>
        <begin position="1320"/>
        <end position="1332"/>
    </location>
</feature>
<dbReference type="SUPFAM" id="SSF52058">
    <property type="entry name" value="L domain-like"/>
    <property type="match status" value="1"/>
</dbReference>
<dbReference type="InterPro" id="IPR000048">
    <property type="entry name" value="IQ_motif_EF-hand-BS"/>
</dbReference>
<feature type="compositionally biased region" description="Basic and acidic residues" evidence="3">
    <location>
        <begin position="141"/>
        <end position="282"/>
    </location>
</feature>
<evidence type="ECO:0000313" key="5">
    <source>
        <dbReference type="RefSeq" id="XP_013876062.1"/>
    </source>
</evidence>
<dbReference type="STRING" id="52670.A0A2I4C7U0"/>
<dbReference type="OrthoDB" id="266138at2759"/>
<feature type="compositionally biased region" description="Polar residues" evidence="3">
    <location>
        <begin position="555"/>
        <end position="573"/>
    </location>
</feature>
<feature type="region of interest" description="Disordered" evidence="3">
    <location>
        <begin position="1320"/>
        <end position="1339"/>
    </location>
</feature>
<keyword evidence="2" id="KW-0677">Repeat</keyword>
<feature type="region of interest" description="Disordered" evidence="3">
    <location>
        <begin position="141"/>
        <end position="538"/>
    </location>
</feature>
<feature type="compositionally biased region" description="Polar residues" evidence="3">
    <location>
        <begin position="357"/>
        <end position="369"/>
    </location>
</feature>
<dbReference type="InterPro" id="IPR032675">
    <property type="entry name" value="LRR_dom_sf"/>
</dbReference>
<feature type="region of interest" description="Disordered" evidence="3">
    <location>
        <begin position="555"/>
        <end position="580"/>
    </location>
</feature>
<protein>
    <submittedName>
        <fullName evidence="5">Leucine-rich repeat and IQ domain-containing protein 1</fullName>
    </submittedName>
</protein>
<evidence type="ECO:0000256" key="2">
    <source>
        <dbReference type="ARBA" id="ARBA00022737"/>
    </source>
</evidence>
<dbReference type="CDD" id="cd23767">
    <property type="entry name" value="IQCD"/>
    <property type="match status" value="1"/>
</dbReference>
<gene>
    <name evidence="5" type="primary">lrriq1</name>
</gene>
<dbReference type="PANTHER" id="PTHR46652:SF7">
    <property type="entry name" value="LEUCINE-RICH REPEAT AND IQ DOMAIN-CONTAINING PROTEIN 1"/>
    <property type="match status" value="1"/>
</dbReference>
<dbReference type="Gene3D" id="1.20.5.190">
    <property type="match status" value="1"/>
</dbReference>
<dbReference type="KEGG" id="alim:106526122"/>
<feature type="region of interest" description="Disordered" evidence="3">
    <location>
        <begin position="1018"/>
        <end position="1039"/>
    </location>
</feature>
<dbReference type="InParanoid" id="A0A2I4C7U0"/>
<evidence type="ECO:0000313" key="4">
    <source>
        <dbReference type="Proteomes" id="UP000192220"/>
    </source>
</evidence>
<dbReference type="Pfam" id="PF00612">
    <property type="entry name" value="IQ"/>
    <property type="match status" value="1"/>
</dbReference>
<evidence type="ECO:0000256" key="1">
    <source>
        <dbReference type="ARBA" id="ARBA00022614"/>
    </source>
</evidence>
<dbReference type="InterPro" id="IPR001611">
    <property type="entry name" value="Leu-rich_rpt"/>
</dbReference>
<dbReference type="PROSITE" id="PS51450">
    <property type="entry name" value="LRR"/>
    <property type="match status" value="4"/>
</dbReference>
<feature type="compositionally biased region" description="Basic and acidic residues" evidence="3">
    <location>
        <begin position="378"/>
        <end position="413"/>
    </location>
</feature>
<dbReference type="Pfam" id="PF13855">
    <property type="entry name" value="LRR_8"/>
    <property type="match status" value="1"/>
</dbReference>
<accession>A0A2I4C7U0</accession>
<dbReference type="InterPro" id="IPR050836">
    <property type="entry name" value="SDS22/Internalin_LRR"/>
</dbReference>
<sequence length="1505" mass="173992">MSDENKVDRFSHDDEEVSEDIPPSLLSYFDTSKSRAAICEKLILEENDDSFNEDENDYVRESSNLEAERQKHFCEEAQKEEQRQQREMNFQEDLKKIMETEKRHQTELKLMERKAQEKIEQELLIQEELIANLKKQVEQERKMIEEEKKRNKAEEERMMKKEEKRKKDEEDRRKRQQERNRIEEEEKQKLAEMRVEVERERRKREDEQKKNQEDKMKKLQKEKKQREELNKKMEEERKFQPVLFREENLRRSGERQQKKKEEAQREGVKNKKREEETQKEEESVFLTTRKGKNNEEKIKFRDEMKTKEGTETKNKKFRREEEEMRKSSTLTHVTMKHEEMRKREEEIRKAWIESKGEGTSTIENKMELQQSEEEITTDEERQLSNKQIEKHGTETKKPNDDEEYRNTEDRNTSKQEINNRQQHRGKAKRIEVEGKREDEKENRKEMEMFNENDKRKEVTETDVDMRSSVVDTKRDKEQMKAGSESLIEGGGGEEEQDNKKETLTTKNELEEKKKENNNLKSLKTGHQDSCGPGPSSKTFKEQLISFEVSQQHLSDTCRTSASKTLEQQESQPAGLSEHTEQKRLNWMKDCVSWSDMSLQNRRKQKGSFRRQRGVRRAADAHSLPPLCPQTLLHTSGWKSLQEITTVRLEDVPGCSLSTLVQCNQLQSLTLRRCGLRSLEGVSQLQELRYIDVQENAISFVDCENMNNLRVLRLAHNNLTSIHGISGNLDVLELSYNSITRISGLECVKRLQKLLVDHNQLISTKGLRDVYTLLHLDCSHNHLAAVEGLESNLLLHTLDLRANSLTEPPVLNNQVLLRELRLDDNSISSLQGLSGCWLPLLQHVSVAQNRITQLPSMMDLVSLENLDLRFNCLSELHNVCENLKRCCFLREVHLSGNPLQQESGWRSALQKTVCGLKVIDNQQTDSCVAAQKLSTTLDSFLTFCRAQLQQTWDLQQSLRKELSNVSSPLDAMKTHFQHFTMALQLAENQRLAHEYGDTIVSDQHKVTDETMSEKIMNMSCRDDPKPESNDKLPPDTTGFNIKRRHQSFEDTPVGESCQTKFDSIIVGTRTEKTISKANSDWVPSLSSKEKTNSLQFGKEPLSIDLNLDLESRAAVVIQQRWRKCRQKCRNVVAPSVKKKRGEIGGSKENSESIPSFINRSIAIQDNAATVIQAFWRGFTLRRRLAFALAAVTCPDAEEDDTFEEVDVEEFVFDELAVEKHWTISEDSPPRRFVVSQQSSGAEPLVISHEPPPVWSPKQVWTAEQEDESRLQRISTLKFNSSQCSASASALSGLSERSEKILQEWGFTDSRTALLMLKRAQKMKSAKQRQKKPRNPSVHAALLRTSSYQLSPLKERNKPAWHSRHCFKVGETEAGLQQAERTEQICGKSGGAAQSDRHSNSERFLPEINSVILSGGRVQLVADSEHINRLHATQLCADSSLSSHACKGNSCLYRKALTHAREEASSPQRLTSALSKKERISFRDKPVQLSWGWGGGKKRDRSKSYSN</sequence>
<feature type="compositionally biased region" description="Basic and acidic residues" evidence="3">
    <location>
        <begin position="335"/>
        <end position="356"/>
    </location>
</feature>
<feature type="compositionally biased region" description="Basic and acidic residues" evidence="3">
    <location>
        <begin position="1019"/>
        <end position="1032"/>
    </location>
</feature>
<dbReference type="SMART" id="SM00365">
    <property type="entry name" value="LRR_SD22"/>
    <property type="match status" value="5"/>
</dbReference>
<dbReference type="PANTHER" id="PTHR46652">
    <property type="entry name" value="LEUCINE-RICH REPEAT AND IQ DOMAIN-CONTAINING PROTEIN 1-RELATED"/>
    <property type="match status" value="1"/>
</dbReference>
<evidence type="ECO:0000256" key="3">
    <source>
        <dbReference type="SAM" id="MobiDB-lite"/>
    </source>
</evidence>
<organism evidence="4 5">
    <name type="scientific">Austrofundulus limnaeus</name>
    <name type="common">Annual killifish</name>
    <dbReference type="NCBI Taxonomy" id="52670"/>
    <lineage>
        <taxon>Eukaryota</taxon>
        <taxon>Metazoa</taxon>
        <taxon>Chordata</taxon>
        <taxon>Craniata</taxon>
        <taxon>Vertebrata</taxon>
        <taxon>Euteleostomi</taxon>
        <taxon>Actinopterygii</taxon>
        <taxon>Neopterygii</taxon>
        <taxon>Teleostei</taxon>
        <taxon>Neoteleostei</taxon>
        <taxon>Acanthomorphata</taxon>
        <taxon>Ovalentaria</taxon>
        <taxon>Atherinomorphae</taxon>
        <taxon>Cyprinodontiformes</taxon>
        <taxon>Rivulidae</taxon>
        <taxon>Austrofundulus</taxon>
    </lineage>
</organism>
<dbReference type="PROSITE" id="PS50096">
    <property type="entry name" value="IQ"/>
    <property type="match status" value="1"/>
</dbReference>
<dbReference type="InterPro" id="IPR003591">
    <property type="entry name" value="Leu-rich_rpt_typical-subtyp"/>
</dbReference>
<dbReference type="SMART" id="SM00015">
    <property type="entry name" value="IQ"/>
    <property type="match status" value="2"/>
</dbReference>
<feature type="compositionally biased region" description="Basic and acidic residues" evidence="3">
    <location>
        <begin position="292"/>
        <end position="326"/>
    </location>
</feature>
<dbReference type="Gene3D" id="3.80.10.10">
    <property type="entry name" value="Ribonuclease Inhibitor"/>
    <property type="match status" value="2"/>
</dbReference>
<proteinExistence type="predicted"/>
<keyword evidence="4" id="KW-1185">Reference proteome</keyword>